<dbReference type="InterPro" id="IPR013126">
    <property type="entry name" value="Hsp_70_fam"/>
</dbReference>
<accession>A0A919U5K1</accession>
<name>A0A919U5K1_9ACTN</name>
<dbReference type="InterPro" id="IPR015915">
    <property type="entry name" value="Kelch-typ_b-propeller"/>
</dbReference>
<dbReference type="GO" id="GO:0005524">
    <property type="term" value="F:ATP binding"/>
    <property type="evidence" value="ECO:0007669"/>
    <property type="project" value="UniProtKB-KW"/>
</dbReference>
<feature type="transmembrane region" description="Helical" evidence="7">
    <location>
        <begin position="486"/>
        <end position="507"/>
    </location>
</feature>
<evidence type="ECO:0000256" key="7">
    <source>
        <dbReference type="SAM" id="Phobius"/>
    </source>
</evidence>
<protein>
    <recommendedName>
        <fullName evidence="10">Hsp70 family protein</fullName>
    </recommendedName>
</protein>
<feature type="region of interest" description="Disordered" evidence="6">
    <location>
        <begin position="397"/>
        <end position="429"/>
    </location>
</feature>
<comment type="caution">
    <text evidence="8">The sequence shown here is derived from an EMBL/GenBank/DDBJ whole genome shotgun (WGS) entry which is preliminary data.</text>
</comment>
<sequence>MTGYVVGIDLGTSNTVAVIRSPDGRRRPVLFDGAPLMPSAVFLQDNGQLAVGRDAQRLAQLDPGRYEPNPKRRIDETTVLLGNTEVPTREMLASVLWAAAVGVAEITRTPPPVVLTYPASWAHTRRSLLQEAATLAGWRQVSLVPEPVAAARYFISTLNHPLPLGAAMVVYDFGGGTVDIAVVRHSPDGFTVVGAGGLQDIGGLDIDATLVEHVGAHLRRSDPAVWQRLQAPVTAQDRRDRRLFWEDVRGAKEMLSRTAAAPISVPGIEAALHLTRDELEALVEPMLRQTIAETSRVVASCRLAPNQLTGIMLVGGSSRVPLVARMLHRALGVVPTVLEQPELPVAEGAVVHPAELTGTSATGTASVAGQLPRQTSPGVAYQTQGYPAQQLTGQSGVVYGTQPTSAPPVSPASPHSPVSPVSPVSPADAPVSAVPVSGLPVSGIPVSGMPVSGPPVSAPPVHTAGAPATAPVLPHVPARPAKRRRLALVAAAVVALLLVAGGAAWYLTRPSWETLPKVPTALDGTSIGIEGAGAAFFHGKLYVIGGYTADPPRKWLNTVWIFDPASNTWSPGPGLDFGTSQMAVVVTPTDQLYIIGGYTETGATENTYQLNAAAGRWDEKTSLPEARLAGAAVHDGTTVIFAGGVGSDGQPKDTIWALKSDGQSWEELPARLAQPRAKLTAATDGAGTAWFIGGSGGGHTYDDIDVLVQRKPGNPRKLPQPREGASAVNLAGFGLCVLGGNNGDKVYQWWCAKDGVASRLPKLAVPRAGMAVATAGKTVYAVGGYSTAKKFNGSTDAERFTTGS</sequence>
<dbReference type="EMBL" id="BONQ01000014">
    <property type="protein sequence ID" value="GIG42432.1"/>
    <property type="molecule type" value="Genomic_DNA"/>
</dbReference>
<reference evidence="8" key="1">
    <citation type="submission" date="2021-01" db="EMBL/GenBank/DDBJ databases">
        <title>Whole genome shotgun sequence of Dactylosporangium siamense NBRC 106093.</title>
        <authorList>
            <person name="Komaki H."/>
            <person name="Tamura T."/>
        </authorList>
    </citation>
    <scope>NUCLEOTIDE SEQUENCE</scope>
    <source>
        <strain evidence="8">NBRC 106093</strain>
    </source>
</reference>
<dbReference type="PANTHER" id="PTHR42749:SF1">
    <property type="entry name" value="CELL SHAPE-DETERMINING PROTEIN MREB"/>
    <property type="match status" value="1"/>
</dbReference>
<dbReference type="PANTHER" id="PTHR42749">
    <property type="entry name" value="CELL SHAPE-DETERMINING PROTEIN MREB"/>
    <property type="match status" value="1"/>
</dbReference>
<dbReference type="RefSeq" id="WP_203844321.1">
    <property type="nucleotide sequence ID" value="NZ_BAAAVW010000005.1"/>
</dbReference>
<evidence type="ECO:0000256" key="4">
    <source>
        <dbReference type="ARBA" id="ARBA00023016"/>
    </source>
</evidence>
<keyword evidence="3" id="KW-0067">ATP-binding</keyword>
<organism evidence="8 9">
    <name type="scientific">Dactylosporangium siamense</name>
    <dbReference type="NCBI Taxonomy" id="685454"/>
    <lineage>
        <taxon>Bacteria</taxon>
        <taxon>Bacillati</taxon>
        <taxon>Actinomycetota</taxon>
        <taxon>Actinomycetes</taxon>
        <taxon>Micromonosporales</taxon>
        <taxon>Micromonosporaceae</taxon>
        <taxon>Dactylosporangium</taxon>
    </lineage>
</organism>
<evidence type="ECO:0000256" key="3">
    <source>
        <dbReference type="ARBA" id="ARBA00022840"/>
    </source>
</evidence>
<dbReference type="InterPro" id="IPR006652">
    <property type="entry name" value="Kelch_1"/>
</dbReference>
<dbReference type="Gene3D" id="3.30.420.40">
    <property type="match status" value="2"/>
</dbReference>
<evidence type="ECO:0008006" key="10">
    <source>
        <dbReference type="Google" id="ProtNLM"/>
    </source>
</evidence>
<evidence type="ECO:0000256" key="6">
    <source>
        <dbReference type="SAM" id="MobiDB-lite"/>
    </source>
</evidence>
<keyword evidence="7" id="KW-0472">Membrane</keyword>
<evidence type="ECO:0000256" key="2">
    <source>
        <dbReference type="ARBA" id="ARBA00022741"/>
    </source>
</evidence>
<keyword evidence="4" id="KW-0346">Stress response</keyword>
<dbReference type="SUPFAM" id="SSF53067">
    <property type="entry name" value="Actin-like ATPase domain"/>
    <property type="match status" value="2"/>
</dbReference>
<keyword evidence="5" id="KW-0143">Chaperone</keyword>
<feature type="compositionally biased region" description="Low complexity" evidence="6">
    <location>
        <begin position="412"/>
        <end position="429"/>
    </location>
</feature>
<dbReference type="GO" id="GO:0140662">
    <property type="term" value="F:ATP-dependent protein folding chaperone"/>
    <property type="evidence" value="ECO:0007669"/>
    <property type="project" value="InterPro"/>
</dbReference>
<keyword evidence="7" id="KW-0812">Transmembrane</keyword>
<gene>
    <name evidence="8" type="ORF">Dsi01nite_004730</name>
</gene>
<dbReference type="PRINTS" id="PR00301">
    <property type="entry name" value="HEATSHOCK70"/>
</dbReference>
<comment type="similarity">
    <text evidence="1">Belongs to the heat shock protein 70 family.</text>
</comment>
<dbReference type="SMART" id="SM00612">
    <property type="entry name" value="Kelch"/>
    <property type="match status" value="4"/>
</dbReference>
<dbReference type="Pfam" id="PF24681">
    <property type="entry name" value="Kelch_KLHDC2_KLHL20_DRC7"/>
    <property type="match status" value="1"/>
</dbReference>
<evidence type="ECO:0000256" key="5">
    <source>
        <dbReference type="ARBA" id="ARBA00023186"/>
    </source>
</evidence>
<dbReference type="Gene3D" id="3.90.640.10">
    <property type="entry name" value="Actin, Chain A, domain 4"/>
    <property type="match status" value="1"/>
</dbReference>
<dbReference type="InterPro" id="IPR043129">
    <property type="entry name" value="ATPase_NBD"/>
</dbReference>
<dbReference type="Pfam" id="PF00012">
    <property type="entry name" value="HSP70"/>
    <property type="match status" value="1"/>
</dbReference>
<keyword evidence="7" id="KW-1133">Transmembrane helix</keyword>
<dbReference type="Gene3D" id="2.120.10.80">
    <property type="entry name" value="Kelch-type beta propeller"/>
    <property type="match status" value="2"/>
</dbReference>
<keyword evidence="9" id="KW-1185">Reference proteome</keyword>
<dbReference type="PROSITE" id="PS01036">
    <property type="entry name" value="HSP70_3"/>
    <property type="match status" value="1"/>
</dbReference>
<keyword evidence="2" id="KW-0547">Nucleotide-binding</keyword>
<proteinExistence type="inferred from homology"/>
<evidence type="ECO:0000313" key="9">
    <source>
        <dbReference type="Proteomes" id="UP000660611"/>
    </source>
</evidence>
<dbReference type="Proteomes" id="UP000660611">
    <property type="component" value="Unassembled WGS sequence"/>
</dbReference>
<dbReference type="SUPFAM" id="SSF117281">
    <property type="entry name" value="Kelch motif"/>
    <property type="match status" value="1"/>
</dbReference>
<dbReference type="InterPro" id="IPR018181">
    <property type="entry name" value="Heat_shock_70_CS"/>
</dbReference>
<dbReference type="AlphaFoldDB" id="A0A919U5K1"/>
<evidence type="ECO:0000313" key="8">
    <source>
        <dbReference type="EMBL" id="GIG42432.1"/>
    </source>
</evidence>
<evidence type="ECO:0000256" key="1">
    <source>
        <dbReference type="ARBA" id="ARBA00007381"/>
    </source>
</evidence>